<dbReference type="RefSeq" id="WP_152266189.1">
    <property type="nucleotide sequence ID" value="NZ_VOKX01000140.1"/>
</dbReference>
<protein>
    <submittedName>
        <fullName evidence="2">Uncharacterized protein</fullName>
    </submittedName>
</protein>
<proteinExistence type="predicted"/>
<sequence>MSPIRRTVRTTARAFLALPAGWAAVALTLAGRPRQAARLQGRIAGGEGWTGGRVLGRAVLGLPLDLAAFGLIGFALFNSVRNFGYPVWYLDTDYHHAWGGPTLAGVWTVHAGGWLLCLALLLHWPVRWLANGRRAVARRVTGGGGARRGPAAPEPVAARCA</sequence>
<accession>A0A5N5VX39</accession>
<dbReference type="Proteomes" id="UP000327000">
    <property type="component" value="Unassembled WGS sequence"/>
</dbReference>
<dbReference type="AlphaFoldDB" id="A0A5N5VX39"/>
<dbReference type="OrthoDB" id="4338017at2"/>
<feature type="transmembrane region" description="Helical" evidence="1">
    <location>
        <begin position="54"/>
        <end position="77"/>
    </location>
</feature>
<evidence type="ECO:0000256" key="1">
    <source>
        <dbReference type="SAM" id="Phobius"/>
    </source>
</evidence>
<keyword evidence="1" id="KW-0472">Membrane</keyword>
<dbReference type="EMBL" id="VOKX01000140">
    <property type="protein sequence ID" value="KAB7833125.1"/>
    <property type="molecule type" value="Genomic_DNA"/>
</dbReference>
<evidence type="ECO:0000313" key="2">
    <source>
        <dbReference type="EMBL" id="KAB7833125.1"/>
    </source>
</evidence>
<comment type="caution">
    <text evidence="2">The sequence shown here is derived from an EMBL/GenBank/DDBJ whole genome shotgun (WGS) entry which is preliminary data.</text>
</comment>
<gene>
    <name evidence="2" type="ORF">FRZ00_33955</name>
</gene>
<keyword evidence="1" id="KW-0812">Transmembrane</keyword>
<reference evidence="2 3" key="1">
    <citation type="journal article" date="2019" name="Microb. Cell Fact.">
        <title>Exploring novel herbicidin analogues by transcriptional regulator overexpression and MS/MS molecular networking.</title>
        <authorList>
            <person name="Shi Y."/>
            <person name="Gu R."/>
            <person name="Li Y."/>
            <person name="Wang X."/>
            <person name="Ren W."/>
            <person name="Li X."/>
            <person name="Wang L."/>
            <person name="Xie Y."/>
            <person name="Hong B."/>
        </authorList>
    </citation>
    <scope>NUCLEOTIDE SEQUENCE [LARGE SCALE GENOMIC DNA]</scope>
    <source>
        <strain evidence="2 3">US-43</strain>
    </source>
</reference>
<name>A0A5N5VX39_STRMB</name>
<feature type="transmembrane region" description="Helical" evidence="1">
    <location>
        <begin position="97"/>
        <end position="124"/>
    </location>
</feature>
<evidence type="ECO:0000313" key="3">
    <source>
        <dbReference type="Proteomes" id="UP000327000"/>
    </source>
</evidence>
<organism evidence="2 3">
    <name type="scientific">Streptomyces mobaraensis</name>
    <name type="common">Streptoverticillium mobaraense</name>
    <dbReference type="NCBI Taxonomy" id="35621"/>
    <lineage>
        <taxon>Bacteria</taxon>
        <taxon>Bacillati</taxon>
        <taxon>Actinomycetota</taxon>
        <taxon>Actinomycetes</taxon>
        <taxon>Kitasatosporales</taxon>
        <taxon>Streptomycetaceae</taxon>
        <taxon>Streptomyces</taxon>
    </lineage>
</organism>
<keyword evidence="3" id="KW-1185">Reference proteome</keyword>
<keyword evidence="1" id="KW-1133">Transmembrane helix</keyword>